<accession>A0AA39JXP9</accession>
<evidence type="ECO:0000313" key="3">
    <source>
        <dbReference type="Proteomes" id="UP001175211"/>
    </source>
</evidence>
<reference evidence="2" key="1">
    <citation type="submission" date="2023-06" db="EMBL/GenBank/DDBJ databases">
        <authorList>
            <consortium name="Lawrence Berkeley National Laboratory"/>
            <person name="Ahrendt S."/>
            <person name="Sahu N."/>
            <person name="Indic B."/>
            <person name="Wong-Bajracharya J."/>
            <person name="Merenyi Z."/>
            <person name="Ke H.-M."/>
            <person name="Monk M."/>
            <person name="Kocsube S."/>
            <person name="Drula E."/>
            <person name="Lipzen A."/>
            <person name="Balint B."/>
            <person name="Henrissat B."/>
            <person name="Andreopoulos B."/>
            <person name="Martin F.M."/>
            <person name="Harder C.B."/>
            <person name="Rigling D."/>
            <person name="Ford K.L."/>
            <person name="Foster G.D."/>
            <person name="Pangilinan J."/>
            <person name="Papanicolaou A."/>
            <person name="Barry K."/>
            <person name="LaButti K."/>
            <person name="Viragh M."/>
            <person name="Koriabine M."/>
            <person name="Yan M."/>
            <person name="Riley R."/>
            <person name="Champramary S."/>
            <person name="Plett K.L."/>
            <person name="Tsai I.J."/>
            <person name="Slot J."/>
            <person name="Sipos G."/>
            <person name="Plett J."/>
            <person name="Nagy L.G."/>
            <person name="Grigoriev I.V."/>
        </authorList>
    </citation>
    <scope>NUCLEOTIDE SEQUENCE</scope>
    <source>
        <strain evidence="2">CCBAS 213</strain>
    </source>
</reference>
<dbReference type="Pfam" id="PF20415">
    <property type="entry name" value="DUF6699"/>
    <property type="match status" value="1"/>
</dbReference>
<sequence>MELDFAAQSLSGVRVLGHDGCVKEAATNPPLPSLAIVHQMLPWPVVIQRSGDREWVTVADVVETLWHALHIRDPITPSSSLSLLGNQDSAPFAIHGMSGCVERGIVHQPRLAYLKGKTRFTGLRPIEGETWELLVV</sequence>
<dbReference type="GeneID" id="85351401"/>
<dbReference type="InterPro" id="IPR046522">
    <property type="entry name" value="DUF6699"/>
</dbReference>
<dbReference type="AlphaFoldDB" id="A0AA39JXP9"/>
<keyword evidence="3" id="KW-1185">Reference proteome</keyword>
<evidence type="ECO:0000259" key="1">
    <source>
        <dbReference type="Pfam" id="PF20415"/>
    </source>
</evidence>
<evidence type="ECO:0000313" key="2">
    <source>
        <dbReference type="EMBL" id="KAK0450507.1"/>
    </source>
</evidence>
<organism evidence="2 3">
    <name type="scientific">Armillaria tabescens</name>
    <name type="common">Ringless honey mushroom</name>
    <name type="synonym">Agaricus tabescens</name>
    <dbReference type="NCBI Taxonomy" id="1929756"/>
    <lineage>
        <taxon>Eukaryota</taxon>
        <taxon>Fungi</taxon>
        <taxon>Dikarya</taxon>
        <taxon>Basidiomycota</taxon>
        <taxon>Agaricomycotina</taxon>
        <taxon>Agaricomycetes</taxon>
        <taxon>Agaricomycetidae</taxon>
        <taxon>Agaricales</taxon>
        <taxon>Marasmiineae</taxon>
        <taxon>Physalacriaceae</taxon>
        <taxon>Desarmillaria</taxon>
    </lineage>
</organism>
<comment type="caution">
    <text evidence="2">The sequence shown here is derived from an EMBL/GenBank/DDBJ whole genome shotgun (WGS) entry which is preliminary data.</text>
</comment>
<name>A0AA39JXP9_ARMTA</name>
<gene>
    <name evidence="2" type="ORF">EV420DRAFT_1274633</name>
</gene>
<proteinExistence type="predicted"/>
<protein>
    <recommendedName>
        <fullName evidence="1">DUF6699 domain-containing protein</fullName>
    </recommendedName>
</protein>
<feature type="domain" description="DUF6699" evidence="1">
    <location>
        <begin position="19"/>
        <end position="125"/>
    </location>
</feature>
<dbReference type="EMBL" id="JAUEPS010000035">
    <property type="protein sequence ID" value="KAK0450507.1"/>
    <property type="molecule type" value="Genomic_DNA"/>
</dbReference>
<dbReference type="Proteomes" id="UP001175211">
    <property type="component" value="Unassembled WGS sequence"/>
</dbReference>
<dbReference type="RefSeq" id="XP_060327378.1">
    <property type="nucleotide sequence ID" value="XM_060467853.1"/>
</dbReference>